<keyword evidence="3" id="KW-1185">Reference proteome</keyword>
<evidence type="ECO:0000313" key="2">
    <source>
        <dbReference type="EMBL" id="CAK9168402.1"/>
    </source>
</evidence>
<gene>
    <name evidence="2" type="ORF">ILEXP_LOCUS37794</name>
</gene>
<dbReference type="Proteomes" id="UP001642360">
    <property type="component" value="Unassembled WGS sequence"/>
</dbReference>
<protein>
    <submittedName>
        <fullName evidence="2">Uncharacterized protein</fullName>
    </submittedName>
</protein>
<organism evidence="2 3">
    <name type="scientific">Ilex paraguariensis</name>
    <name type="common">yerba mate</name>
    <dbReference type="NCBI Taxonomy" id="185542"/>
    <lineage>
        <taxon>Eukaryota</taxon>
        <taxon>Viridiplantae</taxon>
        <taxon>Streptophyta</taxon>
        <taxon>Embryophyta</taxon>
        <taxon>Tracheophyta</taxon>
        <taxon>Spermatophyta</taxon>
        <taxon>Magnoliopsida</taxon>
        <taxon>eudicotyledons</taxon>
        <taxon>Gunneridae</taxon>
        <taxon>Pentapetalae</taxon>
        <taxon>asterids</taxon>
        <taxon>campanulids</taxon>
        <taxon>Aquifoliales</taxon>
        <taxon>Aquifoliaceae</taxon>
        <taxon>Ilex</taxon>
    </lineage>
</organism>
<evidence type="ECO:0000256" key="1">
    <source>
        <dbReference type="SAM" id="MobiDB-lite"/>
    </source>
</evidence>
<reference evidence="2 3" key="1">
    <citation type="submission" date="2024-02" db="EMBL/GenBank/DDBJ databases">
        <authorList>
            <person name="Vignale AGUSTIN F."/>
            <person name="Sosa J E."/>
            <person name="Modenutti C."/>
        </authorList>
    </citation>
    <scope>NUCLEOTIDE SEQUENCE [LARGE SCALE GENOMIC DNA]</scope>
</reference>
<feature type="region of interest" description="Disordered" evidence="1">
    <location>
        <begin position="52"/>
        <end position="101"/>
    </location>
</feature>
<name>A0ABC8TK06_9AQUA</name>
<comment type="caution">
    <text evidence="2">The sequence shown here is derived from an EMBL/GenBank/DDBJ whole genome shotgun (WGS) entry which is preliminary data.</text>
</comment>
<sequence length="108" mass="11920">MVDVFIEQCTRPLEKDEDDEVEVTARTLERACGGDIGREVIEEVEIREVSEEDADEDFNVARDSEDLGGEFDKTIGGGDDDNDEDNDGDNGDDKDVDGVNCDLNFIDA</sequence>
<feature type="compositionally biased region" description="Basic and acidic residues" evidence="1">
    <location>
        <begin position="59"/>
        <end position="73"/>
    </location>
</feature>
<feature type="compositionally biased region" description="Acidic residues" evidence="1">
    <location>
        <begin position="78"/>
        <end position="90"/>
    </location>
</feature>
<proteinExistence type="predicted"/>
<evidence type="ECO:0000313" key="3">
    <source>
        <dbReference type="Proteomes" id="UP001642360"/>
    </source>
</evidence>
<dbReference type="EMBL" id="CAUOFW020005058">
    <property type="protein sequence ID" value="CAK9168402.1"/>
    <property type="molecule type" value="Genomic_DNA"/>
</dbReference>
<accession>A0ABC8TK06</accession>
<dbReference type="AlphaFoldDB" id="A0ABC8TK06"/>